<reference evidence="2 3" key="1">
    <citation type="journal article" date="2021" name="BMC Genomics">
        <title>Datura genome reveals duplications of psychoactive alkaloid biosynthetic genes and high mutation rate following tissue culture.</title>
        <authorList>
            <person name="Rajewski A."/>
            <person name="Carter-House D."/>
            <person name="Stajich J."/>
            <person name="Litt A."/>
        </authorList>
    </citation>
    <scope>NUCLEOTIDE SEQUENCE [LARGE SCALE GENOMIC DNA]</scope>
    <source>
        <strain evidence="2">AR-01</strain>
    </source>
</reference>
<evidence type="ECO:0000256" key="1">
    <source>
        <dbReference type="SAM" id="MobiDB-lite"/>
    </source>
</evidence>
<organism evidence="2 3">
    <name type="scientific">Datura stramonium</name>
    <name type="common">Jimsonweed</name>
    <name type="synonym">Common thornapple</name>
    <dbReference type="NCBI Taxonomy" id="4076"/>
    <lineage>
        <taxon>Eukaryota</taxon>
        <taxon>Viridiplantae</taxon>
        <taxon>Streptophyta</taxon>
        <taxon>Embryophyta</taxon>
        <taxon>Tracheophyta</taxon>
        <taxon>Spermatophyta</taxon>
        <taxon>Magnoliopsida</taxon>
        <taxon>eudicotyledons</taxon>
        <taxon>Gunneridae</taxon>
        <taxon>Pentapetalae</taxon>
        <taxon>asterids</taxon>
        <taxon>lamiids</taxon>
        <taxon>Solanales</taxon>
        <taxon>Solanaceae</taxon>
        <taxon>Solanoideae</taxon>
        <taxon>Datureae</taxon>
        <taxon>Datura</taxon>
    </lineage>
</organism>
<dbReference type="Proteomes" id="UP000823775">
    <property type="component" value="Unassembled WGS sequence"/>
</dbReference>
<proteinExistence type="predicted"/>
<evidence type="ECO:0000313" key="2">
    <source>
        <dbReference type="EMBL" id="MCD7460826.1"/>
    </source>
</evidence>
<name>A0ABS8SP96_DATST</name>
<keyword evidence="3" id="KW-1185">Reference proteome</keyword>
<protein>
    <submittedName>
        <fullName evidence="2">Uncharacterized protein</fullName>
    </submittedName>
</protein>
<gene>
    <name evidence="2" type="ORF">HAX54_044543</name>
</gene>
<evidence type="ECO:0000313" key="3">
    <source>
        <dbReference type="Proteomes" id="UP000823775"/>
    </source>
</evidence>
<sequence length="161" mass="18358">MEGIWSSSRKGLLMSYGYCGTTGHNIRKYPLVKGKHTNLFQDEETSQTMEDVQMKTPQDIEDAKISFTPTLGLFQSYGQPSTQPSGQSFNIQSQPFLFIDDEEEPESILRPKVIFEARKPQQRKLLQQSIGIRKIDFNGDETGVNVPTKLSYSPRKSHLER</sequence>
<accession>A0ABS8SP96</accession>
<dbReference type="EMBL" id="JACEIK010000680">
    <property type="protein sequence ID" value="MCD7460826.1"/>
    <property type="molecule type" value="Genomic_DNA"/>
</dbReference>
<feature type="region of interest" description="Disordered" evidence="1">
    <location>
        <begin position="141"/>
        <end position="161"/>
    </location>
</feature>
<comment type="caution">
    <text evidence="2">The sequence shown here is derived from an EMBL/GenBank/DDBJ whole genome shotgun (WGS) entry which is preliminary data.</text>
</comment>